<dbReference type="PANTHER" id="PTHR34219:SF8">
    <property type="entry name" value="PEPSY DOMAIN-CONTAINING PROTEIN"/>
    <property type="match status" value="1"/>
</dbReference>
<evidence type="ECO:0000313" key="2">
    <source>
        <dbReference type="EMBL" id="NRQ41352.1"/>
    </source>
</evidence>
<protein>
    <submittedName>
        <fullName evidence="2">PepSY domain-containing protein</fullName>
    </submittedName>
</protein>
<organism evidence="2 3">
    <name type="scientific">Rheinheimera lutimaris</name>
    <dbReference type="NCBI Taxonomy" id="2740584"/>
    <lineage>
        <taxon>Bacteria</taxon>
        <taxon>Pseudomonadati</taxon>
        <taxon>Pseudomonadota</taxon>
        <taxon>Gammaproteobacteria</taxon>
        <taxon>Chromatiales</taxon>
        <taxon>Chromatiaceae</taxon>
        <taxon>Rheinheimera</taxon>
    </lineage>
</organism>
<sequence>MAKSRSVVWPQKKQWLDWHSLLGITTGLMMFIICWSGTFATISLELDWLLNSDIRSNATQVDNTDLLAAYQAVQRTSPAAQIIRIDELASANYSLSVLYKSEQGALTHAFFDPHSQRLSGTTSFLTVSRFFRDFHMSLFGFYGIGKYLVCIFAVSLMASLISILFFYKPTLKRFFEFPATSSTRAFWGSLHRLLGLWSIWFLLVIGITGVWYLFEQTRNDILDGRFSYTDTFSNAVYQLPEPAAGMALSLQQLTLAAQNAMPELDIKEITLNRGGYVYFAGQTDSSLLVRNRANKIYIEPSTGNATYVQRATDLPAYWYWSNMADPLHFGNFGGWITKTLWVIFGLLLSFLSLSGSWMYIKRLAGRPQRINRKLLKNTIVVSLLIGGLTLVMGALRINAMLPVVNGQRIIEIPMPVATFLLLWTLITGIICLVWGRWLLRASLPTN</sequence>
<keyword evidence="1" id="KW-1133">Transmembrane helix</keyword>
<proteinExistence type="predicted"/>
<keyword evidence="1" id="KW-0472">Membrane</keyword>
<keyword evidence="3" id="KW-1185">Reference proteome</keyword>
<feature type="transmembrane region" description="Helical" evidence="1">
    <location>
        <begin position="193"/>
        <end position="214"/>
    </location>
</feature>
<comment type="caution">
    <text evidence="2">The sequence shown here is derived from an EMBL/GenBank/DDBJ whole genome shotgun (WGS) entry which is preliminary data.</text>
</comment>
<dbReference type="InterPro" id="IPR005625">
    <property type="entry name" value="PepSY-ass_TM"/>
</dbReference>
<feature type="transmembrane region" description="Helical" evidence="1">
    <location>
        <begin position="419"/>
        <end position="439"/>
    </location>
</feature>
<evidence type="ECO:0000313" key="3">
    <source>
        <dbReference type="Proteomes" id="UP000523161"/>
    </source>
</evidence>
<dbReference type="EMBL" id="JABSOD010000002">
    <property type="protein sequence ID" value="NRQ41352.1"/>
    <property type="molecule type" value="Genomic_DNA"/>
</dbReference>
<feature type="transmembrane region" description="Helical" evidence="1">
    <location>
        <begin position="21"/>
        <end position="42"/>
    </location>
</feature>
<keyword evidence="1" id="KW-0812">Transmembrane</keyword>
<dbReference type="RefSeq" id="WP_173499605.1">
    <property type="nucleotide sequence ID" value="NZ_JABSOD010000002.1"/>
</dbReference>
<dbReference type="Proteomes" id="UP000523161">
    <property type="component" value="Unassembled WGS sequence"/>
</dbReference>
<feature type="transmembrane region" description="Helical" evidence="1">
    <location>
        <begin position="144"/>
        <end position="167"/>
    </location>
</feature>
<gene>
    <name evidence="2" type="ORF">HRH59_02035</name>
</gene>
<reference evidence="2 3" key="1">
    <citation type="submission" date="2020-06" db="EMBL/GenBank/DDBJ databases">
        <title>Rheinheimera sp. nov., a marine bacterium isolated from coastal.</title>
        <authorList>
            <person name="Yu Q."/>
            <person name="Qi Y."/>
            <person name="Pu J."/>
        </authorList>
    </citation>
    <scope>NUCLEOTIDE SEQUENCE [LARGE SCALE GENOMIC DNA]</scope>
    <source>
        <strain evidence="2 3">YQF-2</strain>
    </source>
</reference>
<evidence type="ECO:0000256" key="1">
    <source>
        <dbReference type="SAM" id="Phobius"/>
    </source>
</evidence>
<feature type="transmembrane region" description="Helical" evidence="1">
    <location>
        <begin position="380"/>
        <end position="399"/>
    </location>
</feature>
<feature type="transmembrane region" description="Helical" evidence="1">
    <location>
        <begin position="340"/>
        <end position="360"/>
    </location>
</feature>
<dbReference type="AlphaFoldDB" id="A0A7Y5AMY1"/>
<dbReference type="Pfam" id="PF03929">
    <property type="entry name" value="PepSY_TM"/>
    <property type="match status" value="1"/>
</dbReference>
<name>A0A7Y5AMY1_9GAMM</name>
<accession>A0A7Y5AMY1</accession>
<dbReference type="PANTHER" id="PTHR34219">
    <property type="entry name" value="IRON-REGULATED INNER MEMBRANE PROTEIN-RELATED"/>
    <property type="match status" value="1"/>
</dbReference>